<evidence type="ECO:0000313" key="1">
    <source>
        <dbReference type="EMBL" id="EGA70419.1"/>
    </source>
</evidence>
<dbReference type="GeneID" id="95568998"/>
<reference evidence="1 2" key="1">
    <citation type="journal article" date="2012" name="Int. J. Syst. Evol. Microbiol.">
        <title>Vibrio caribbeanicus sp. nov., isolated from the marine sponge Scleritoderma cyanea.</title>
        <authorList>
            <person name="Hoffmann M."/>
            <person name="Monday S.R."/>
            <person name="Allard M.W."/>
            <person name="Strain E.A."/>
            <person name="Whittaker P."/>
            <person name="Naum M."/>
            <person name="McCarthy P.J."/>
            <person name="Lopez J.V."/>
            <person name="Fischer M."/>
            <person name="Brown E.W."/>
        </authorList>
    </citation>
    <scope>NUCLEOTIDE SEQUENCE [LARGE SCALE GENOMIC DNA]</scope>
    <source>
        <strain evidence="2">DSMZ 21326</strain>
    </source>
</reference>
<proteinExistence type="predicted"/>
<sequence>MTHSIKQLMMRLSLEKNIQSMLSAVFKTALAATLATPMLFGCSLLAEPQREPHYPLLRDSIYSDEEIPVIESDNVLKTAIKENRFAPVIENEAINNNAAKVFAEVLQSRSLAIQDLQGEEFHRGLEMLIKQFTCELYASKQPKDSVQLCPLSNTIVDNNLNYLPFEYGRRTSERLTVTTTNASQTLELEFFLKSSNERSLESLWGAVHELGTFNGSTLDEANLVLTVNLQAYKKPADNQQWHSLHSEPLIFFVVLPSVEHLTARPNEVESMRFAYRSAKLLLVDSR</sequence>
<dbReference type="eggNOG" id="ENOG5031TK9">
    <property type="taxonomic scope" value="Bacteria"/>
</dbReference>
<organism evidence="1 2">
    <name type="scientific">Vibrio sinaloensis DSM 21326</name>
    <dbReference type="NCBI Taxonomy" id="945550"/>
    <lineage>
        <taxon>Bacteria</taxon>
        <taxon>Pseudomonadati</taxon>
        <taxon>Pseudomonadota</taxon>
        <taxon>Gammaproteobacteria</taxon>
        <taxon>Vibrionales</taxon>
        <taxon>Vibrionaceae</taxon>
        <taxon>Vibrio</taxon>
        <taxon>Vibrio oreintalis group</taxon>
    </lineage>
</organism>
<dbReference type="RefSeq" id="WP_008076310.1">
    <property type="nucleotide sequence ID" value="NZ_AEVT01000058.1"/>
</dbReference>
<evidence type="ECO:0000313" key="2">
    <source>
        <dbReference type="Proteomes" id="UP000006228"/>
    </source>
</evidence>
<dbReference type="EMBL" id="AEVT01000058">
    <property type="protein sequence ID" value="EGA70419.1"/>
    <property type="molecule type" value="Genomic_DNA"/>
</dbReference>
<dbReference type="Proteomes" id="UP000006228">
    <property type="component" value="Unassembled WGS sequence"/>
</dbReference>
<accession>E8M5W9</accession>
<protein>
    <submittedName>
        <fullName evidence="1">Uncharacterized protein</fullName>
    </submittedName>
</protein>
<name>E8M5W9_PHOS4</name>
<dbReference type="AlphaFoldDB" id="E8M5W9"/>
<gene>
    <name evidence="1" type="ORF">VISI1226_00100</name>
</gene>
<comment type="caution">
    <text evidence="1">The sequence shown here is derived from an EMBL/GenBank/DDBJ whole genome shotgun (WGS) entry which is preliminary data.</text>
</comment>